<dbReference type="Pfam" id="PF14580">
    <property type="entry name" value="LRR_9"/>
    <property type="match status" value="1"/>
</dbReference>
<evidence type="ECO:0000256" key="2">
    <source>
        <dbReference type="ARBA" id="ARBA00022737"/>
    </source>
</evidence>
<dbReference type="PANTHER" id="PTHR45973:SF8">
    <property type="entry name" value="LEUCINE-RICH REPEAT-CONTAINING PROTEIN 49"/>
    <property type="match status" value="1"/>
</dbReference>
<feature type="region of interest" description="Disordered" evidence="4">
    <location>
        <begin position="143"/>
        <end position="179"/>
    </location>
</feature>
<feature type="compositionally biased region" description="Polar residues" evidence="4">
    <location>
        <begin position="11"/>
        <end position="22"/>
    </location>
</feature>
<dbReference type="SMART" id="SM00369">
    <property type="entry name" value="LRR_TYP"/>
    <property type="match status" value="4"/>
</dbReference>
<dbReference type="SMART" id="SM00365">
    <property type="entry name" value="LRR_SD22"/>
    <property type="match status" value="5"/>
</dbReference>
<dbReference type="PROSITE" id="PS51450">
    <property type="entry name" value="LRR"/>
    <property type="match status" value="5"/>
</dbReference>
<dbReference type="SUPFAM" id="SSF52058">
    <property type="entry name" value="L domain-like"/>
    <property type="match status" value="1"/>
</dbReference>
<feature type="compositionally biased region" description="Polar residues" evidence="4">
    <location>
        <begin position="93"/>
        <end position="106"/>
    </location>
</feature>
<keyword evidence="1" id="KW-0433">Leucine-rich repeat</keyword>
<dbReference type="InterPro" id="IPR003591">
    <property type="entry name" value="Leu-rich_rpt_typical-subtyp"/>
</dbReference>
<proteinExistence type="predicted"/>
<name>A0A8J2SSU8_9STRA</name>
<dbReference type="OrthoDB" id="1939344at2759"/>
<evidence type="ECO:0000313" key="5">
    <source>
        <dbReference type="EMBL" id="CAH0373697.1"/>
    </source>
</evidence>
<keyword evidence="2" id="KW-0677">Repeat</keyword>
<feature type="region of interest" description="Disordered" evidence="4">
    <location>
        <begin position="92"/>
        <end position="113"/>
    </location>
</feature>
<sequence>MKTACEKRTKTNSLRASSSDSQTTPESELLSESTRTSYGHEEKTSDQHSWHADSTKLRNRCLPSDGNKGPKVYLGNRLQSLELRKGRMMIPCNNDSGPLSHGNNKADSNDARNRRNQYNDDFELMSSGKTSSMVPITRSTPNEHARLCSDSTGIKGGSEKVLKKHETGEVSETQRPAQSTFSEKTYDGFVFIQYNDHPGALVVYRSPEERAANPERLNLDRRRLTVCPILKSEEQVRLLNYQSNYIKEIQNLVHLPNLIFLDLYNNRIENLSHDLGCVPTLRVLMLGKNRIRAISHLDKLVKLDVLDLHSNAITKIEQLGALSELRVLNLAGNRLTEIKRLSNLKSLTELNVRRNHIVKATSLQQLQSLQRLFLSNNCIQSFDSIVCVFGIRCLMELSMDGNPIALQDPTTYRRYVIEQAKKLRLLDLKRVTDAERRLVALESQKEVQRKRAAKRRETVEAERRRLRVERSEAIRAAETQWTNQTSSRNPDTRHNTQSRYILQSMCTGSLSLQSNLEQRECNVCRRPKRCDAVNKYGNISSDDTHLPGQRCLSCTQATLVTAEHPIALSSGSSGALVARSVCAESTATSIGGSNSSAHIAMGYYEVEIRGAHREERMLQVYGEAWEGLNSPKITGSCTALTCRFVSIERIIRKLQPHVHSFVKLKKATFGNNAVRTLCQLLHLASVVQGLPNALELKIESNPVCSLTLLRPLICGVFTNVECFNGTKVSHDDQFIFSEQFGPIRDAGRRKVVLQTGSLLKRDGCDAFNHIISSSTTNALGIEEYRRLLDRYAEPSQHMTINLRLGAGLPPWTCWSMNAWTTIIHVLHPLQASPFGYSKAQLIS</sequence>
<accession>A0A8J2SSU8</accession>
<feature type="compositionally biased region" description="Basic and acidic residues" evidence="4">
    <location>
        <begin position="38"/>
        <end position="56"/>
    </location>
</feature>
<keyword evidence="6" id="KW-1185">Reference proteome</keyword>
<dbReference type="EMBL" id="CAKKNE010000004">
    <property type="protein sequence ID" value="CAH0373697.1"/>
    <property type="molecule type" value="Genomic_DNA"/>
</dbReference>
<dbReference type="InterPro" id="IPR001611">
    <property type="entry name" value="Leu-rich_rpt"/>
</dbReference>
<evidence type="ECO:0000256" key="1">
    <source>
        <dbReference type="ARBA" id="ARBA00022614"/>
    </source>
</evidence>
<dbReference type="InterPro" id="IPR032675">
    <property type="entry name" value="LRR_dom_sf"/>
</dbReference>
<dbReference type="PANTHER" id="PTHR45973">
    <property type="entry name" value="PROTEIN PHOSPHATASE 1 REGULATORY SUBUNIT SDS22-RELATED"/>
    <property type="match status" value="1"/>
</dbReference>
<feature type="compositionally biased region" description="Low complexity" evidence="4">
    <location>
        <begin position="23"/>
        <end position="37"/>
    </location>
</feature>
<feature type="compositionally biased region" description="Polar residues" evidence="4">
    <location>
        <begin position="170"/>
        <end position="179"/>
    </location>
</feature>
<reference evidence="5" key="1">
    <citation type="submission" date="2021-11" db="EMBL/GenBank/DDBJ databases">
        <authorList>
            <consortium name="Genoscope - CEA"/>
            <person name="William W."/>
        </authorList>
    </citation>
    <scope>NUCLEOTIDE SEQUENCE</scope>
</reference>
<gene>
    <name evidence="5" type="ORF">PECAL_4P09240</name>
</gene>
<evidence type="ECO:0000256" key="4">
    <source>
        <dbReference type="SAM" id="MobiDB-lite"/>
    </source>
</evidence>
<feature type="region of interest" description="Disordered" evidence="4">
    <location>
        <begin position="1"/>
        <end position="73"/>
    </location>
</feature>
<keyword evidence="3" id="KW-0175">Coiled coil</keyword>
<feature type="compositionally biased region" description="Basic and acidic residues" evidence="4">
    <location>
        <begin position="157"/>
        <end position="168"/>
    </location>
</feature>
<feature type="coiled-coil region" evidence="3">
    <location>
        <begin position="431"/>
        <end position="476"/>
    </location>
</feature>
<evidence type="ECO:0000256" key="3">
    <source>
        <dbReference type="SAM" id="Coils"/>
    </source>
</evidence>
<dbReference type="Gene3D" id="3.80.10.10">
    <property type="entry name" value="Ribonuclease Inhibitor"/>
    <property type="match status" value="2"/>
</dbReference>
<comment type="caution">
    <text evidence="5">The sequence shown here is derived from an EMBL/GenBank/DDBJ whole genome shotgun (WGS) entry which is preliminary data.</text>
</comment>
<protein>
    <recommendedName>
        <fullName evidence="7">Protein phosphatase 1 regulatory subunit 7</fullName>
    </recommendedName>
</protein>
<evidence type="ECO:0000313" key="6">
    <source>
        <dbReference type="Proteomes" id="UP000789595"/>
    </source>
</evidence>
<dbReference type="Proteomes" id="UP000789595">
    <property type="component" value="Unassembled WGS sequence"/>
</dbReference>
<dbReference type="AlphaFoldDB" id="A0A8J2SSU8"/>
<dbReference type="InterPro" id="IPR050576">
    <property type="entry name" value="Cilia_flagella_integrity"/>
</dbReference>
<evidence type="ECO:0008006" key="7">
    <source>
        <dbReference type="Google" id="ProtNLM"/>
    </source>
</evidence>
<organism evidence="5 6">
    <name type="scientific">Pelagomonas calceolata</name>
    <dbReference type="NCBI Taxonomy" id="35677"/>
    <lineage>
        <taxon>Eukaryota</taxon>
        <taxon>Sar</taxon>
        <taxon>Stramenopiles</taxon>
        <taxon>Ochrophyta</taxon>
        <taxon>Pelagophyceae</taxon>
        <taxon>Pelagomonadales</taxon>
        <taxon>Pelagomonadaceae</taxon>
        <taxon>Pelagomonas</taxon>
    </lineage>
</organism>